<feature type="transmembrane region" description="Helical" evidence="1">
    <location>
        <begin position="74"/>
        <end position="91"/>
    </location>
</feature>
<protein>
    <recommendedName>
        <fullName evidence="4">Integral membrane protein</fullName>
    </recommendedName>
</protein>
<dbReference type="Proteomes" id="UP000014060">
    <property type="component" value="Unassembled WGS sequence"/>
</dbReference>
<feature type="transmembrane region" description="Helical" evidence="1">
    <location>
        <begin position="141"/>
        <end position="160"/>
    </location>
</feature>
<dbReference type="PANTHER" id="PTHR35337:SF1">
    <property type="entry name" value="SLR1478 PROTEIN"/>
    <property type="match status" value="1"/>
</dbReference>
<dbReference type="InterPro" id="IPR002798">
    <property type="entry name" value="SpoIIM-like"/>
</dbReference>
<accession>A0ABC9SSJ4</accession>
<dbReference type="RefSeq" id="WP_000865038.1">
    <property type="nucleotide sequence ID" value="NZ_KB976044.1"/>
</dbReference>
<reference evidence="2 3" key="1">
    <citation type="submission" date="2013-01" db="EMBL/GenBank/DDBJ databases">
        <title>The Genome Sequence of Bacillus cereus TIAC219.</title>
        <authorList>
            <consortium name="The Broad Institute Genome Sequencing Platform"/>
            <consortium name="The Broad Institute Genome Sequencing Center for Infectious Disease"/>
            <person name="Feldgarden M."/>
            <person name="Van der Auwera G.A."/>
            <person name="Mahillon J."/>
            <person name="Duprez V."/>
            <person name="Timmery S."/>
            <person name="Mattelet C."/>
            <person name="Dierick K."/>
            <person name="Sun M."/>
            <person name="Yu Z."/>
            <person name="Zhu L."/>
            <person name="Hu X."/>
            <person name="Shank E.B."/>
            <person name="Swiecicka I."/>
            <person name="Hansen B.M."/>
            <person name="Andrup L."/>
            <person name="Walker B."/>
            <person name="Young S.K."/>
            <person name="Zeng Q."/>
            <person name="Gargeya S."/>
            <person name="Fitzgerald M."/>
            <person name="Haas B."/>
            <person name="Abouelleil A."/>
            <person name="Alvarado L."/>
            <person name="Arachchi H.M."/>
            <person name="Berlin A.M."/>
            <person name="Chapman S.B."/>
            <person name="Dewar J."/>
            <person name="Goldberg J."/>
            <person name="Griggs A."/>
            <person name="Gujja S."/>
            <person name="Hansen M."/>
            <person name="Howarth C."/>
            <person name="Imamovic A."/>
            <person name="Larimer J."/>
            <person name="McCowan C."/>
            <person name="Murphy C."/>
            <person name="Neiman D."/>
            <person name="Pearson M."/>
            <person name="Priest M."/>
            <person name="Roberts A."/>
            <person name="Saif S."/>
            <person name="Shea T."/>
            <person name="Sisk P."/>
            <person name="Sykes S."/>
            <person name="Wortman J."/>
            <person name="Nusbaum C."/>
            <person name="Birren B."/>
        </authorList>
    </citation>
    <scope>NUCLEOTIDE SEQUENCE [LARGE SCALE GENOMIC DNA]</scope>
    <source>
        <strain evidence="2 3">TIAC219</strain>
    </source>
</reference>
<feature type="transmembrane region" description="Helical" evidence="1">
    <location>
        <begin position="111"/>
        <end position="129"/>
    </location>
</feature>
<proteinExistence type="predicted"/>
<dbReference type="EMBL" id="AHCJ01000071">
    <property type="protein sequence ID" value="EOQ58876.1"/>
    <property type="molecule type" value="Genomic_DNA"/>
</dbReference>
<evidence type="ECO:0000256" key="1">
    <source>
        <dbReference type="SAM" id="Phobius"/>
    </source>
</evidence>
<dbReference type="AlphaFoldDB" id="A0ABC9SSJ4"/>
<dbReference type="Pfam" id="PF01944">
    <property type="entry name" value="SpoIIM"/>
    <property type="match status" value="1"/>
</dbReference>
<comment type="caution">
    <text evidence="2">The sequence shown here is derived from an EMBL/GenBank/DDBJ whole genome shotgun (WGS) entry which is preliminary data.</text>
</comment>
<sequence length="168" mass="18767">MKVKFKIPWIKLLLIQFCIFILGFLYGIIAGKNNLINEFNPINLDALKIMKNNFMVIILILTSGLLTFGTLSTIIIFINGIIVGETIIAVYQKSGVSPLFTGLLPHLIPELSAILLSASITLLPAYFLLKTKTIKLKSFYIETCILLMSIVLLLIFAGLVEGNFSYFY</sequence>
<organism evidence="2 3">
    <name type="scientific">Bacillus cereus TIAC219</name>
    <dbReference type="NCBI Taxonomy" id="718222"/>
    <lineage>
        <taxon>Bacteria</taxon>
        <taxon>Bacillati</taxon>
        <taxon>Bacillota</taxon>
        <taxon>Bacilli</taxon>
        <taxon>Bacillales</taxon>
        <taxon>Bacillaceae</taxon>
        <taxon>Bacillus</taxon>
        <taxon>Bacillus cereus group</taxon>
    </lineage>
</organism>
<evidence type="ECO:0000313" key="2">
    <source>
        <dbReference type="EMBL" id="EOQ58876.1"/>
    </source>
</evidence>
<name>A0ABC9SSJ4_BACCE</name>
<feature type="transmembrane region" description="Helical" evidence="1">
    <location>
        <begin position="12"/>
        <end position="29"/>
    </location>
</feature>
<keyword evidence="1" id="KW-1133">Transmembrane helix</keyword>
<dbReference type="PANTHER" id="PTHR35337">
    <property type="entry name" value="SLR1478 PROTEIN"/>
    <property type="match status" value="1"/>
</dbReference>
<feature type="transmembrane region" description="Helical" evidence="1">
    <location>
        <begin position="49"/>
        <end position="67"/>
    </location>
</feature>
<evidence type="ECO:0008006" key="4">
    <source>
        <dbReference type="Google" id="ProtNLM"/>
    </source>
</evidence>
<gene>
    <name evidence="2" type="ORF">IAY_05626</name>
</gene>
<keyword evidence="1" id="KW-0472">Membrane</keyword>
<keyword evidence="1" id="KW-0812">Transmembrane</keyword>
<evidence type="ECO:0000313" key="3">
    <source>
        <dbReference type="Proteomes" id="UP000014060"/>
    </source>
</evidence>